<evidence type="ECO:0000256" key="1">
    <source>
        <dbReference type="SAM" id="Phobius"/>
    </source>
</evidence>
<name>A0ABR2D9S7_9ROSI</name>
<sequence>MYYKPTLEEFKDDALPTSVYAMLAITALVGMGDVITLRPSNGPSMTLRSSKASTIAEHKFNHRREDDIECYMEQYGVNVIV</sequence>
<feature type="domain" description="Terpene synthase metal-binding" evidence="2">
    <location>
        <begin position="3"/>
        <end position="78"/>
    </location>
</feature>
<accession>A0ABR2D9S7</accession>
<dbReference type="EMBL" id="JBBPBM010000034">
    <property type="protein sequence ID" value="KAK8532166.1"/>
    <property type="molecule type" value="Genomic_DNA"/>
</dbReference>
<feature type="transmembrane region" description="Helical" evidence="1">
    <location>
        <begin position="20"/>
        <end position="38"/>
    </location>
</feature>
<reference evidence="3 4" key="1">
    <citation type="journal article" date="2024" name="G3 (Bethesda)">
        <title>Genome assembly of Hibiscus sabdariffa L. provides insights into metabolisms of medicinal natural products.</title>
        <authorList>
            <person name="Kim T."/>
        </authorList>
    </citation>
    <scope>NUCLEOTIDE SEQUENCE [LARGE SCALE GENOMIC DNA]</scope>
    <source>
        <strain evidence="3">TK-2024</strain>
        <tissue evidence="3">Old leaves</tissue>
    </source>
</reference>
<evidence type="ECO:0000313" key="4">
    <source>
        <dbReference type="Proteomes" id="UP001472677"/>
    </source>
</evidence>
<evidence type="ECO:0000259" key="2">
    <source>
        <dbReference type="Pfam" id="PF03936"/>
    </source>
</evidence>
<dbReference type="Pfam" id="PF03936">
    <property type="entry name" value="Terpene_synth_C"/>
    <property type="match status" value="1"/>
</dbReference>
<keyword evidence="4" id="KW-1185">Reference proteome</keyword>
<dbReference type="InterPro" id="IPR005630">
    <property type="entry name" value="Terpene_synthase_metal-bd"/>
</dbReference>
<keyword evidence="1" id="KW-0472">Membrane</keyword>
<dbReference type="Gene3D" id="1.10.600.10">
    <property type="entry name" value="Farnesyl Diphosphate Synthase"/>
    <property type="match status" value="1"/>
</dbReference>
<evidence type="ECO:0000313" key="3">
    <source>
        <dbReference type="EMBL" id="KAK8532166.1"/>
    </source>
</evidence>
<keyword evidence="1" id="KW-0812">Transmembrane</keyword>
<keyword evidence="1" id="KW-1133">Transmembrane helix</keyword>
<dbReference type="Proteomes" id="UP001472677">
    <property type="component" value="Unassembled WGS sequence"/>
</dbReference>
<comment type="caution">
    <text evidence="3">The sequence shown here is derived from an EMBL/GenBank/DDBJ whole genome shotgun (WGS) entry which is preliminary data.</text>
</comment>
<gene>
    <name evidence="3" type="ORF">V6N12_053612</name>
</gene>
<dbReference type="InterPro" id="IPR008949">
    <property type="entry name" value="Isoprenoid_synthase_dom_sf"/>
</dbReference>
<protein>
    <recommendedName>
        <fullName evidence="2">Terpene synthase metal-binding domain-containing protein</fullName>
    </recommendedName>
</protein>
<proteinExistence type="predicted"/>
<organism evidence="3 4">
    <name type="scientific">Hibiscus sabdariffa</name>
    <name type="common">roselle</name>
    <dbReference type="NCBI Taxonomy" id="183260"/>
    <lineage>
        <taxon>Eukaryota</taxon>
        <taxon>Viridiplantae</taxon>
        <taxon>Streptophyta</taxon>
        <taxon>Embryophyta</taxon>
        <taxon>Tracheophyta</taxon>
        <taxon>Spermatophyta</taxon>
        <taxon>Magnoliopsida</taxon>
        <taxon>eudicotyledons</taxon>
        <taxon>Gunneridae</taxon>
        <taxon>Pentapetalae</taxon>
        <taxon>rosids</taxon>
        <taxon>malvids</taxon>
        <taxon>Malvales</taxon>
        <taxon>Malvaceae</taxon>
        <taxon>Malvoideae</taxon>
        <taxon>Hibiscus</taxon>
    </lineage>
</organism>